<dbReference type="Proteomes" id="UP001179952">
    <property type="component" value="Unassembled WGS sequence"/>
</dbReference>
<reference evidence="2" key="1">
    <citation type="journal article" date="2023" name="Nat. Commun.">
        <title>Diploid and tetraploid genomes of Acorus and the evolution of monocots.</title>
        <authorList>
            <person name="Ma L."/>
            <person name="Liu K.W."/>
            <person name="Li Z."/>
            <person name="Hsiao Y.Y."/>
            <person name="Qi Y."/>
            <person name="Fu T."/>
            <person name="Tang G.D."/>
            <person name="Zhang D."/>
            <person name="Sun W.H."/>
            <person name="Liu D.K."/>
            <person name="Li Y."/>
            <person name="Chen G.Z."/>
            <person name="Liu X.D."/>
            <person name="Liao X.Y."/>
            <person name="Jiang Y.T."/>
            <person name="Yu X."/>
            <person name="Hao Y."/>
            <person name="Huang J."/>
            <person name="Zhao X.W."/>
            <person name="Ke S."/>
            <person name="Chen Y.Y."/>
            <person name="Wu W.L."/>
            <person name="Hsu J.L."/>
            <person name="Lin Y.F."/>
            <person name="Huang M.D."/>
            <person name="Li C.Y."/>
            <person name="Huang L."/>
            <person name="Wang Z.W."/>
            <person name="Zhao X."/>
            <person name="Zhong W.Y."/>
            <person name="Peng D.H."/>
            <person name="Ahmad S."/>
            <person name="Lan S."/>
            <person name="Zhang J.S."/>
            <person name="Tsai W.C."/>
            <person name="Van de Peer Y."/>
            <person name="Liu Z.J."/>
        </authorList>
    </citation>
    <scope>NUCLEOTIDE SEQUENCE</scope>
    <source>
        <strain evidence="2">SCP</strain>
    </source>
</reference>
<evidence type="ECO:0000313" key="3">
    <source>
        <dbReference type="Proteomes" id="UP001179952"/>
    </source>
</evidence>
<feature type="compositionally biased region" description="Polar residues" evidence="1">
    <location>
        <begin position="1"/>
        <end position="16"/>
    </location>
</feature>
<dbReference type="EMBL" id="JAUJYN010000007">
    <property type="protein sequence ID" value="KAK1266936.1"/>
    <property type="molecule type" value="Genomic_DNA"/>
</dbReference>
<sequence>MRTSASPPSQMQSFSIESIDRREFRENDGIGSMEKGVGGQGFNGVEIIAKGARDDPNL</sequence>
<evidence type="ECO:0000256" key="1">
    <source>
        <dbReference type="SAM" id="MobiDB-lite"/>
    </source>
</evidence>
<evidence type="ECO:0000313" key="2">
    <source>
        <dbReference type="EMBL" id="KAK1266936.1"/>
    </source>
</evidence>
<reference evidence="2" key="2">
    <citation type="submission" date="2023-06" db="EMBL/GenBank/DDBJ databases">
        <authorList>
            <person name="Ma L."/>
            <person name="Liu K.-W."/>
            <person name="Li Z."/>
            <person name="Hsiao Y.-Y."/>
            <person name="Qi Y."/>
            <person name="Fu T."/>
            <person name="Tang G."/>
            <person name="Zhang D."/>
            <person name="Sun W.-H."/>
            <person name="Liu D.-K."/>
            <person name="Li Y."/>
            <person name="Chen G.-Z."/>
            <person name="Liu X.-D."/>
            <person name="Liao X.-Y."/>
            <person name="Jiang Y.-T."/>
            <person name="Yu X."/>
            <person name="Hao Y."/>
            <person name="Huang J."/>
            <person name="Zhao X.-W."/>
            <person name="Ke S."/>
            <person name="Chen Y.-Y."/>
            <person name="Wu W.-L."/>
            <person name="Hsu J.-L."/>
            <person name="Lin Y.-F."/>
            <person name="Huang M.-D."/>
            <person name="Li C.-Y."/>
            <person name="Huang L."/>
            <person name="Wang Z.-W."/>
            <person name="Zhao X."/>
            <person name="Zhong W.-Y."/>
            <person name="Peng D.-H."/>
            <person name="Ahmad S."/>
            <person name="Lan S."/>
            <person name="Zhang J.-S."/>
            <person name="Tsai W.-C."/>
            <person name="Van De Peer Y."/>
            <person name="Liu Z.-J."/>
        </authorList>
    </citation>
    <scope>NUCLEOTIDE SEQUENCE</scope>
    <source>
        <strain evidence="2">SCP</strain>
        <tissue evidence="2">Leaves</tissue>
    </source>
</reference>
<comment type="caution">
    <text evidence="2">The sequence shown here is derived from an EMBL/GenBank/DDBJ whole genome shotgun (WGS) entry which is preliminary data.</text>
</comment>
<keyword evidence="3" id="KW-1185">Reference proteome</keyword>
<feature type="region of interest" description="Disordered" evidence="1">
    <location>
        <begin position="1"/>
        <end position="23"/>
    </location>
</feature>
<name>A0AAV9AS30_ACOGR</name>
<accession>A0AAV9AS30</accession>
<protein>
    <submittedName>
        <fullName evidence="2">Uncharacterized protein</fullName>
    </submittedName>
</protein>
<proteinExistence type="predicted"/>
<dbReference type="AlphaFoldDB" id="A0AAV9AS30"/>
<organism evidence="2 3">
    <name type="scientific">Acorus gramineus</name>
    <name type="common">Dwarf sweet flag</name>
    <dbReference type="NCBI Taxonomy" id="55184"/>
    <lineage>
        <taxon>Eukaryota</taxon>
        <taxon>Viridiplantae</taxon>
        <taxon>Streptophyta</taxon>
        <taxon>Embryophyta</taxon>
        <taxon>Tracheophyta</taxon>
        <taxon>Spermatophyta</taxon>
        <taxon>Magnoliopsida</taxon>
        <taxon>Liliopsida</taxon>
        <taxon>Acoraceae</taxon>
        <taxon>Acorus</taxon>
    </lineage>
</organism>
<gene>
    <name evidence="2" type="ORF">QJS04_geneDACA014521</name>
</gene>